<organism evidence="2 3">
    <name type="scientific">Thioalkalicoccus limnaeus</name>
    <dbReference type="NCBI Taxonomy" id="120681"/>
    <lineage>
        <taxon>Bacteria</taxon>
        <taxon>Pseudomonadati</taxon>
        <taxon>Pseudomonadota</taxon>
        <taxon>Gammaproteobacteria</taxon>
        <taxon>Chromatiales</taxon>
        <taxon>Chromatiaceae</taxon>
        <taxon>Thioalkalicoccus</taxon>
    </lineage>
</organism>
<dbReference type="PANTHER" id="PTHR43666:SF1">
    <property type="entry name" value="CONSERVED PROTEIN"/>
    <property type="match status" value="1"/>
</dbReference>
<keyword evidence="3" id="KW-1185">Reference proteome</keyword>
<dbReference type="RefSeq" id="WP_369665595.1">
    <property type="nucleotide sequence ID" value="NZ_JBDKXB010000002.1"/>
</dbReference>
<dbReference type="PANTHER" id="PTHR43666">
    <property type="entry name" value="TLDD PROTEIN"/>
    <property type="match status" value="1"/>
</dbReference>
<name>A0ABV4B9Y6_9GAMM</name>
<dbReference type="InterPro" id="IPR036059">
    <property type="entry name" value="TldD/PmbA_sf"/>
</dbReference>
<proteinExistence type="predicted"/>
<sequence length="439" mass="48136">MNQDDFFALADDLAAARRGNEQLFCWLDGEDSDFVRLNGNRVRQAGHVRRRALHLTLIDGERQVEGDGELAGSPAVDRDRSRELLARLRDRLPHVPADPFLHVSTDPSASDRAVGESGPPTEIAIETLLAAAEGLDLVGIWASGAIRQGLVSSYGHRHWHQSQSFHLDWSAYLERDKAVKASYAGLTWEPEQLTRTVAEQRAQLALIARPPRDLAPGRYRAYLAPAAVEELLGLLAWRGFDLKSHRTSQTPLLRLVRGERAFAPAITLTEEFGRGLMPGFTAEGFVTPASVPLIEAGRYAQCLVDARDGREYGVPVNAAGGAPESLAMAAGEIADEAILTRLDTGLYIGNLWYSNWSDPNDCRLTGMTRFACFWVADGEIVAPIPVMRFDDSLYHLLGERFEGLTQRREQRLAADTYGGRSTASALLPGLLVGGIDLTL</sequence>
<evidence type="ECO:0000313" key="2">
    <source>
        <dbReference type="EMBL" id="MEY6431210.1"/>
    </source>
</evidence>
<dbReference type="Pfam" id="PF19289">
    <property type="entry name" value="PmbA_TldD_3rd"/>
    <property type="match status" value="1"/>
</dbReference>
<dbReference type="Proteomes" id="UP001564408">
    <property type="component" value="Unassembled WGS sequence"/>
</dbReference>
<evidence type="ECO:0000313" key="3">
    <source>
        <dbReference type="Proteomes" id="UP001564408"/>
    </source>
</evidence>
<dbReference type="EMBL" id="JBDKXB010000002">
    <property type="protein sequence ID" value="MEY6431210.1"/>
    <property type="molecule type" value="Genomic_DNA"/>
</dbReference>
<accession>A0ABV4B9Y6</accession>
<comment type="caution">
    <text evidence="2">The sequence shown here is derived from an EMBL/GenBank/DDBJ whole genome shotgun (WGS) entry which is preliminary data.</text>
</comment>
<evidence type="ECO:0000259" key="1">
    <source>
        <dbReference type="Pfam" id="PF19289"/>
    </source>
</evidence>
<reference evidence="2 3" key="1">
    <citation type="submission" date="2024-05" db="EMBL/GenBank/DDBJ databases">
        <title>Genome Sequence and Characterization of the New Strain Purple Sulfur Bacterium of Genus Thioalkalicoccus.</title>
        <authorList>
            <person name="Bryantseva I.A."/>
            <person name="Kyndt J.A."/>
            <person name="Imhoff J.F."/>
        </authorList>
    </citation>
    <scope>NUCLEOTIDE SEQUENCE [LARGE SCALE GENOMIC DNA]</scope>
    <source>
        <strain evidence="2 3">Um2</strain>
    </source>
</reference>
<gene>
    <name evidence="2" type="ORF">ABC977_02175</name>
</gene>
<dbReference type="SUPFAM" id="SSF111283">
    <property type="entry name" value="Putative modulator of DNA gyrase, PmbA/TldD"/>
    <property type="match status" value="1"/>
</dbReference>
<protein>
    <submittedName>
        <fullName evidence="2">Metallopeptidase TldD-related protein</fullName>
    </submittedName>
</protein>
<dbReference type="InterPro" id="IPR045569">
    <property type="entry name" value="Metalloprtase-TldD/E_C"/>
</dbReference>
<feature type="domain" description="Metalloprotease TldD/E C-terminal" evidence="1">
    <location>
        <begin position="216"/>
        <end position="434"/>
    </location>
</feature>